<dbReference type="EMBL" id="PKPP01014333">
    <property type="protein sequence ID" value="PWA39789.1"/>
    <property type="molecule type" value="Genomic_DNA"/>
</dbReference>
<dbReference type="GO" id="GO:0016020">
    <property type="term" value="C:membrane"/>
    <property type="evidence" value="ECO:0007669"/>
    <property type="project" value="UniProtKB-SubCell"/>
</dbReference>
<evidence type="ECO:0000256" key="6">
    <source>
        <dbReference type="ARBA" id="ARBA00044504"/>
    </source>
</evidence>
<evidence type="ECO:0000313" key="8">
    <source>
        <dbReference type="EMBL" id="PWA39789.1"/>
    </source>
</evidence>
<feature type="transmembrane region" description="Helical" evidence="7">
    <location>
        <begin position="702"/>
        <end position="718"/>
    </location>
</feature>
<dbReference type="InterPro" id="IPR036259">
    <property type="entry name" value="MFS_trans_sf"/>
</dbReference>
<feature type="transmembrane region" description="Helical" evidence="7">
    <location>
        <begin position="1030"/>
        <end position="1053"/>
    </location>
</feature>
<feature type="transmembrane region" description="Helical" evidence="7">
    <location>
        <begin position="425"/>
        <end position="446"/>
    </location>
</feature>
<dbReference type="InterPro" id="IPR000109">
    <property type="entry name" value="POT_fam"/>
</dbReference>
<dbReference type="PANTHER" id="PTHR11654">
    <property type="entry name" value="OLIGOPEPTIDE TRANSPORTER-RELATED"/>
    <property type="match status" value="1"/>
</dbReference>
<evidence type="ECO:0000256" key="4">
    <source>
        <dbReference type="ARBA" id="ARBA00022989"/>
    </source>
</evidence>
<protein>
    <submittedName>
        <fullName evidence="8">Proton-dependent oligopeptide transport (POT) family protein</fullName>
    </submittedName>
</protein>
<evidence type="ECO:0000256" key="5">
    <source>
        <dbReference type="ARBA" id="ARBA00023136"/>
    </source>
</evidence>
<dbReference type="Pfam" id="PF00854">
    <property type="entry name" value="PTR2"/>
    <property type="match status" value="3"/>
</dbReference>
<dbReference type="Proteomes" id="UP000245207">
    <property type="component" value="Unassembled WGS sequence"/>
</dbReference>
<feature type="transmembrane region" description="Helical" evidence="7">
    <location>
        <begin position="102"/>
        <end position="120"/>
    </location>
</feature>
<dbReference type="Gene3D" id="1.20.1250.20">
    <property type="entry name" value="MFS general substrate transporter like domains"/>
    <property type="match status" value="5"/>
</dbReference>
<evidence type="ECO:0000256" key="1">
    <source>
        <dbReference type="ARBA" id="ARBA00004141"/>
    </source>
</evidence>
<dbReference type="OrthoDB" id="1181826at2759"/>
<comment type="similarity">
    <text evidence="2">Belongs to the major facilitator superfamily. Proton-dependent oligopeptide transporter (POT/PTR) (TC 2.A.17) family.</text>
</comment>
<gene>
    <name evidence="8" type="ORF">CTI12_AA569160</name>
</gene>
<feature type="transmembrane region" description="Helical" evidence="7">
    <location>
        <begin position="396"/>
        <end position="419"/>
    </location>
</feature>
<feature type="transmembrane region" description="Helical" evidence="7">
    <location>
        <begin position="171"/>
        <end position="192"/>
    </location>
</feature>
<comment type="subcellular location">
    <subcellularLocation>
        <location evidence="1">Membrane</location>
        <topology evidence="1">Multi-pass membrane protein</topology>
    </subcellularLocation>
</comment>
<accession>A0A2U1KSQ4</accession>
<feature type="transmembrane region" description="Helical" evidence="7">
    <location>
        <begin position="919"/>
        <end position="938"/>
    </location>
</feature>
<feature type="transmembrane region" description="Helical" evidence="7">
    <location>
        <begin position="278"/>
        <end position="297"/>
    </location>
</feature>
<dbReference type="AlphaFoldDB" id="A0A2U1KSQ4"/>
<reference evidence="8 9" key="1">
    <citation type="journal article" date="2018" name="Mol. Plant">
        <title>The genome of Artemisia annua provides insight into the evolution of Asteraceae family and artemisinin biosynthesis.</title>
        <authorList>
            <person name="Shen Q."/>
            <person name="Zhang L."/>
            <person name="Liao Z."/>
            <person name="Wang S."/>
            <person name="Yan T."/>
            <person name="Shi P."/>
            <person name="Liu M."/>
            <person name="Fu X."/>
            <person name="Pan Q."/>
            <person name="Wang Y."/>
            <person name="Lv Z."/>
            <person name="Lu X."/>
            <person name="Zhang F."/>
            <person name="Jiang W."/>
            <person name="Ma Y."/>
            <person name="Chen M."/>
            <person name="Hao X."/>
            <person name="Li L."/>
            <person name="Tang Y."/>
            <person name="Lv G."/>
            <person name="Zhou Y."/>
            <person name="Sun X."/>
            <person name="Brodelius P.E."/>
            <person name="Rose J.K.C."/>
            <person name="Tang K."/>
        </authorList>
    </citation>
    <scope>NUCLEOTIDE SEQUENCE [LARGE SCALE GENOMIC DNA]</scope>
    <source>
        <strain evidence="9">cv. Huhao1</strain>
        <tissue evidence="8">Leaf</tissue>
    </source>
</reference>
<feature type="transmembrane region" description="Helical" evidence="7">
    <location>
        <begin position="1078"/>
        <end position="1096"/>
    </location>
</feature>
<evidence type="ECO:0000256" key="7">
    <source>
        <dbReference type="SAM" id="Phobius"/>
    </source>
</evidence>
<feature type="transmembrane region" description="Helical" evidence="7">
    <location>
        <begin position="487"/>
        <end position="505"/>
    </location>
</feature>
<feature type="transmembrane region" description="Helical" evidence="7">
    <location>
        <begin position="337"/>
        <end position="355"/>
    </location>
</feature>
<evidence type="ECO:0000313" key="9">
    <source>
        <dbReference type="Proteomes" id="UP000245207"/>
    </source>
</evidence>
<sequence>MASRCASRWANRGLVSTAVNKGKRVVRLVFCEWCSRWLAVEALLFERRHVAAKITMGDDCGGVCLDKAAIKLPEKQPSNRWKVCSVREVEDTKIGIRMLPMWLTFIVIGIVLSIGNTYFLEQANHMDRKLGKIKVPIPIFLLFYSATTEKVETRRLHRIRDHGLLDKPDEIIPMSIFALLPQFMLLAAVDGIANNSINSFFKHQAPKSVRKYLTCFTKGVLGLGTAASVLSVYIVGKSNKNLRQPKHILTAKAETSYNPLFHNINDPFAYSERAWQTLTWADMVAAYAMYVMMTYLTNVWKLSTTHAAGIINIWNGITPALAIVFGCLVDAFMGDFYMLVLSSISYSIGFGLLAMSTPPVFGPCSDYKEECIGHSQKKDQAEDDSKKAEDDSKTPWQILGSIMVVIVAIAGGIGLPYIKPWSVRFGIPAICSVVATLMFFTGFSVYKRTKPEGSPLTITLRVFLVAARNISQPLPNPEQLYNNKDKVLFYIALPLIAVGMAGHLVSLEPFLNLQIQTEKKDQAEDDSKKAEDDSKTPWQILGSIMVVIVAIAGGIGLPYIKPWSVRFGIPAICSVVATLMFFTGFSVYKRTKPEGSPLTITLRVFLVAARNISQPLPNPEQLYNNKDVRSTSTLRCFDKAAIKLPEEQEPKRWNVCSVGEVEDTKIGVRMLPMWLTFIVIGIVLSIGNTYSLEQANHMDRKLGKIKVSIPIFLLFYTYTSKISAHFYSNLETCLPKKYTPPVGIAVGMALSVLCCITAEKVETRRLHRIMDHGLLDKPDEMIPMSIFALLPQFMLLAAVDGIANNSIKTFFKNQTPKSVSEYLTLFSKGVLGLGTAASVLSVYVVGKAAIKLPEEQEPKRWNVCSVGEVEDTKIGVRMLPMWLTFIVIGIVLSIGNTYSLEQANHMDRKLGKIKVSIPIFLLFYTYTSKISAHFYSNLETCLPKKYTPPVGIAVGMALSVLCCITAAKVETRRLHRIMDHGLLDKPDEMIPMSIFALLPQFMLLAAVDGIANNSIKTFFKHQTPKSVSKYLTLFSKGVLGLGTAASVLSVYVVGKVSERNQKPNWFQYTLNRSRLDRYYWVLAALSAANLVVYIIVSPFYTYKDITENAEDEEVEGGEMMEEPSRPDLLQVKRGSRSFGSSTS</sequence>
<evidence type="ECO:0000256" key="2">
    <source>
        <dbReference type="ARBA" id="ARBA00005982"/>
    </source>
</evidence>
<organism evidence="8 9">
    <name type="scientific">Artemisia annua</name>
    <name type="common">Sweet wormwood</name>
    <dbReference type="NCBI Taxonomy" id="35608"/>
    <lineage>
        <taxon>Eukaryota</taxon>
        <taxon>Viridiplantae</taxon>
        <taxon>Streptophyta</taxon>
        <taxon>Embryophyta</taxon>
        <taxon>Tracheophyta</taxon>
        <taxon>Spermatophyta</taxon>
        <taxon>Magnoliopsida</taxon>
        <taxon>eudicotyledons</taxon>
        <taxon>Gunneridae</taxon>
        <taxon>Pentapetalae</taxon>
        <taxon>asterids</taxon>
        <taxon>campanulids</taxon>
        <taxon>Asterales</taxon>
        <taxon>Asteraceae</taxon>
        <taxon>Asteroideae</taxon>
        <taxon>Anthemideae</taxon>
        <taxon>Artemisiinae</taxon>
        <taxon>Artemisia</taxon>
    </lineage>
</organism>
<proteinExistence type="inferred from homology"/>
<feature type="transmembrane region" description="Helical" evidence="7">
    <location>
        <begin position="212"/>
        <end position="235"/>
    </location>
</feature>
<feature type="transmembrane region" description="Helical" evidence="7">
    <location>
        <begin position="823"/>
        <end position="845"/>
    </location>
</feature>
<keyword evidence="4 7" id="KW-1133">Transmembrane helix</keyword>
<comment type="similarity">
    <text evidence="6">Belongs to the major facilitator superfamily. Phosphate:H(+) symporter (TC 2.A.1.9) family.</text>
</comment>
<feature type="transmembrane region" description="Helical" evidence="7">
    <location>
        <begin position="538"/>
        <end position="560"/>
    </location>
</feature>
<keyword evidence="3 7" id="KW-0812">Transmembrane</keyword>
<feature type="transmembrane region" description="Helical" evidence="7">
    <location>
        <begin position="782"/>
        <end position="803"/>
    </location>
</feature>
<feature type="transmembrane region" description="Helical" evidence="7">
    <location>
        <begin position="309"/>
        <end position="331"/>
    </location>
</feature>
<name>A0A2U1KSQ4_ARTAN</name>
<feature type="transmembrane region" description="Helical" evidence="7">
    <location>
        <begin position="671"/>
        <end position="690"/>
    </location>
</feature>
<feature type="transmembrane region" description="Helical" evidence="7">
    <location>
        <begin position="879"/>
        <end position="899"/>
    </location>
</feature>
<keyword evidence="5 7" id="KW-0472">Membrane</keyword>
<keyword evidence="9" id="KW-1185">Reference proteome</keyword>
<dbReference type="GO" id="GO:0022857">
    <property type="term" value="F:transmembrane transporter activity"/>
    <property type="evidence" value="ECO:0007669"/>
    <property type="project" value="InterPro"/>
</dbReference>
<comment type="caution">
    <text evidence="8">The sequence shown here is derived from an EMBL/GenBank/DDBJ whole genome shotgun (WGS) entry which is preliminary data.</text>
</comment>
<feature type="transmembrane region" description="Helical" evidence="7">
    <location>
        <begin position="567"/>
        <end position="588"/>
    </location>
</feature>
<feature type="transmembrane region" description="Helical" evidence="7">
    <location>
        <begin position="989"/>
        <end position="1010"/>
    </location>
</feature>
<evidence type="ECO:0000256" key="3">
    <source>
        <dbReference type="ARBA" id="ARBA00022692"/>
    </source>
</evidence>
<feature type="transmembrane region" description="Helical" evidence="7">
    <location>
        <begin position="950"/>
        <end position="969"/>
    </location>
</feature>